<keyword evidence="2" id="KW-0418">Kinase</keyword>
<keyword evidence="2" id="KW-0808">Transferase</keyword>
<evidence type="ECO:0000259" key="1">
    <source>
        <dbReference type="PROSITE" id="PS50011"/>
    </source>
</evidence>
<keyword evidence="3" id="KW-1185">Reference proteome</keyword>
<evidence type="ECO:0000313" key="3">
    <source>
        <dbReference type="Proteomes" id="UP000320762"/>
    </source>
</evidence>
<dbReference type="PANTHER" id="PTHR44167">
    <property type="entry name" value="OVARIAN-SPECIFIC SERINE/THREONINE-PROTEIN KINASE LOK-RELATED"/>
    <property type="match status" value="1"/>
</dbReference>
<name>A0A550CA55_9AGAR</name>
<dbReference type="GO" id="GO:0004674">
    <property type="term" value="F:protein serine/threonine kinase activity"/>
    <property type="evidence" value="ECO:0007669"/>
    <property type="project" value="TreeGrafter"/>
</dbReference>
<dbReference type="SMART" id="SM00220">
    <property type="entry name" value="S_TKc"/>
    <property type="match status" value="1"/>
</dbReference>
<reference evidence="2 3" key="1">
    <citation type="journal article" date="2019" name="New Phytol.">
        <title>Comparative genomics reveals unique wood-decay strategies and fruiting body development in the Schizophyllaceae.</title>
        <authorList>
            <person name="Almasi E."/>
            <person name="Sahu N."/>
            <person name="Krizsan K."/>
            <person name="Balint B."/>
            <person name="Kovacs G.M."/>
            <person name="Kiss B."/>
            <person name="Cseklye J."/>
            <person name="Drula E."/>
            <person name="Henrissat B."/>
            <person name="Nagy I."/>
            <person name="Chovatia M."/>
            <person name="Adam C."/>
            <person name="LaButti K."/>
            <person name="Lipzen A."/>
            <person name="Riley R."/>
            <person name="Grigoriev I.V."/>
            <person name="Nagy L.G."/>
        </authorList>
    </citation>
    <scope>NUCLEOTIDE SEQUENCE [LARGE SCALE GENOMIC DNA]</scope>
    <source>
        <strain evidence="2 3">NL-1724</strain>
    </source>
</reference>
<dbReference type="PANTHER" id="PTHR44167:SF24">
    <property type="entry name" value="SERINE_THREONINE-PROTEIN KINASE CHK2"/>
    <property type="match status" value="1"/>
</dbReference>
<dbReference type="AlphaFoldDB" id="A0A550CA55"/>
<evidence type="ECO:0000313" key="2">
    <source>
        <dbReference type="EMBL" id="TRM61566.1"/>
    </source>
</evidence>
<dbReference type="EMBL" id="VDMD01000016">
    <property type="protein sequence ID" value="TRM61566.1"/>
    <property type="molecule type" value="Genomic_DNA"/>
</dbReference>
<dbReference type="GO" id="GO:0005524">
    <property type="term" value="F:ATP binding"/>
    <property type="evidence" value="ECO:0007669"/>
    <property type="project" value="InterPro"/>
</dbReference>
<gene>
    <name evidence="2" type="ORF">BD626DRAFT_598364</name>
</gene>
<dbReference type="OrthoDB" id="3224178at2759"/>
<organism evidence="2 3">
    <name type="scientific">Schizophyllum amplum</name>
    <dbReference type="NCBI Taxonomy" id="97359"/>
    <lineage>
        <taxon>Eukaryota</taxon>
        <taxon>Fungi</taxon>
        <taxon>Dikarya</taxon>
        <taxon>Basidiomycota</taxon>
        <taxon>Agaricomycotina</taxon>
        <taxon>Agaricomycetes</taxon>
        <taxon>Agaricomycetidae</taxon>
        <taxon>Agaricales</taxon>
        <taxon>Schizophyllaceae</taxon>
        <taxon>Schizophyllum</taxon>
    </lineage>
</organism>
<feature type="domain" description="Protein kinase" evidence="1">
    <location>
        <begin position="97"/>
        <end position="386"/>
    </location>
</feature>
<comment type="caution">
    <text evidence="2">The sequence shown here is derived from an EMBL/GenBank/DDBJ whole genome shotgun (WGS) entry which is preliminary data.</text>
</comment>
<dbReference type="Pfam" id="PF00069">
    <property type="entry name" value="Pkinase"/>
    <property type="match status" value="1"/>
</dbReference>
<dbReference type="GO" id="GO:0044773">
    <property type="term" value="P:mitotic DNA damage checkpoint signaling"/>
    <property type="evidence" value="ECO:0007669"/>
    <property type="project" value="TreeGrafter"/>
</dbReference>
<dbReference type="GO" id="GO:0005634">
    <property type="term" value="C:nucleus"/>
    <property type="evidence" value="ECO:0007669"/>
    <property type="project" value="TreeGrafter"/>
</dbReference>
<accession>A0A550CA55</accession>
<dbReference type="Gene3D" id="1.10.510.10">
    <property type="entry name" value="Transferase(Phosphotransferase) domain 1"/>
    <property type="match status" value="1"/>
</dbReference>
<dbReference type="Proteomes" id="UP000320762">
    <property type="component" value="Unassembled WGS sequence"/>
</dbReference>
<sequence length="445" mass="50932">MGNDAVEVARLQHLAENNEPFLPRTLSLWKEMYMLDRGSNLNCIHLVWKYLSNVFLSHGYELYVPRKHLDSDTFSTMVYPAGYMESIYGVDGTQCAQDDCGTLGSDRYMCSFYPYAAVWPARNKSGREVVIKVVSDSQDSKGLTELRVMQHLARHDLRTHPRNRTVPFLELIEHEQFTFAVLPRWTDFPQREIRIPKTAIECCVQMTEGLAFLHENHIAHLDISPENVMINFFGYAPLTLSPVVEHLPIKYAFIDFGESVFLDGHSGSLAPPRDYAPRPTSAPEVSSGKPFDPFAADVYQTAMFMLEQFYDLTGFTPEFLSILQAMTRSPDTRLSMAEAHRSLAVLRDSWISDPHPEVLDVIQRPLNKYTKTFLNTRRPFPGSVSMPANDDEAKSLRERMQRDQQDEKRRVARWPSQTAMLRVDPIRGTIGCVHGNHAKHDIYDE</sequence>
<proteinExistence type="predicted"/>
<dbReference type="GO" id="GO:0005737">
    <property type="term" value="C:cytoplasm"/>
    <property type="evidence" value="ECO:0007669"/>
    <property type="project" value="TreeGrafter"/>
</dbReference>
<dbReference type="InterPro" id="IPR000719">
    <property type="entry name" value="Prot_kinase_dom"/>
</dbReference>
<protein>
    <submittedName>
        <fullName evidence="2">Kinase-like domain-containing protein</fullName>
    </submittedName>
</protein>
<dbReference type="SUPFAM" id="SSF56112">
    <property type="entry name" value="Protein kinase-like (PK-like)"/>
    <property type="match status" value="1"/>
</dbReference>
<dbReference type="PROSITE" id="PS50011">
    <property type="entry name" value="PROTEIN_KINASE_DOM"/>
    <property type="match status" value="1"/>
</dbReference>
<dbReference type="InterPro" id="IPR011009">
    <property type="entry name" value="Kinase-like_dom_sf"/>
</dbReference>